<dbReference type="PROSITE" id="PS50835">
    <property type="entry name" value="IG_LIKE"/>
    <property type="match status" value="2"/>
</dbReference>
<keyword evidence="11" id="KW-1185">Reference proteome</keyword>
<dbReference type="GO" id="GO:0043005">
    <property type="term" value="C:neuron projection"/>
    <property type="evidence" value="ECO:0007669"/>
    <property type="project" value="TreeGrafter"/>
</dbReference>
<feature type="domain" description="Ig-like" evidence="9">
    <location>
        <begin position="15"/>
        <end position="114"/>
    </location>
</feature>
<dbReference type="Proteomes" id="UP000728032">
    <property type="component" value="Unassembled WGS sequence"/>
</dbReference>
<dbReference type="FunFam" id="2.60.40.10:FF:000328">
    <property type="entry name" value="CLUMA_CG000981, isoform A"/>
    <property type="match status" value="1"/>
</dbReference>
<dbReference type="InterPro" id="IPR003599">
    <property type="entry name" value="Ig_sub"/>
</dbReference>
<dbReference type="EMBL" id="OC923413">
    <property type="protein sequence ID" value="CAD7654834.1"/>
    <property type="molecule type" value="Genomic_DNA"/>
</dbReference>
<dbReference type="InterPro" id="IPR051170">
    <property type="entry name" value="Neural/epithelial_adhesion"/>
</dbReference>
<evidence type="ECO:0000313" key="10">
    <source>
        <dbReference type="EMBL" id="CAD7654834.1"/>
    </source>
</evidence>
<keyword evidence="3" id="KW-0732">Signal</keyword>
<dbReference type="SMART" id="SM00408">
    <property type="entry name" value="IGc2"/>
    <property type="match status" value="2"/>
</dbReference>
<name>A0A7R9QRV5_9ACAR</name>
<dbReference type="PANTHER" id="PTHR12231:SF253">
    <property type="entry name" value="DPR-INTERACTING PROTEIN ETA, ISOFORM B-RELATED"/>
    <property type="match status" value="1"/>
</dbReference>
<evidence type="ECO:0000256" key="2">
    <source>
        <dbReference type="ARBA" id="ARBA00022475"/>
    </source>
</evidence>
<evidence type="ECO:0000256" key="8">
    <source>
        <dbReference type="ARBA" id="ARBA00023319"/>
    </source>
</evidence>
<sequence>TFLDAVRYTVPMEEPEFVGQVPNVTAAIGRDAKIPCIVNNLDTYRVAWLRVESKTILTIHHHVITRNNRISLSQSDSNVWTLHIKNIQDSDRGGYMCQINTMPMKSQVGYVEVTVPPDFVNSETSTDVMVRENLNVTLKCKAKGHPDPRLTWRREDNQPLEYGNWQLNKNQGIDSETTLDGEKLTIYKVSRLHMGAYLCIWL</sequence>
<dbReference type="InterPro" id="IPR036179">
    <property type="entry name" value="Ig-like_dom_sf"/>
</dbReference>
<keyword evidence="7" id="KW-0325">Glycoprotein</keyword>
<evidence type="ECO:0000256" key="7">
    <source>
        <dbReference type="ARBA" id="ARBA00023180"/>
    </source>
</evidence>
<gene>
    <name evidence="10" type="ORF">ONB1V03_LOCUS11479</name>
</gene>
<dbReference type="SMART" id="SM00409">
    <property type="entry name" value="IG"/>
    <property type="match status" value="2"/>
</dbReference>
<keyword evidence="4" id="KW-0677">Repeat</keyword>
<protein>
    <recommendedName>
        <fullName evidence="9">Ig-like domain-containing protein</fullName>
    </recommendedName>
</protein>
<dbReference type="GO" id="GO:0005886">
    <property type="term" value="C:plasma membrane"/>
    <property type="evidence" value="ECO:0007669"/>
    <property type="project" value="UniProtKB-SubCell"/>
</dbReference>
<evidence type="ECO:0000256" key="4">
    <source>
        <dbReference type="ARBA" id="ARBA00022737"/>
    </source>
</evidence>
<keyword evidence="5" id="KW-0472">Membrane</keyword>
<evidence type="ECO:0000256" key="3">
    <source>
        <dbReference type="ARBA" id="ARBA00022729"/>
    </source>
</evidence>
<feature type="domain" description="Ig-like" evidence="9">
    <location>
        <begin position="117"/>
        <end position="202"/>
    </location>
</feature>
<dbReference type="Pfam" id="PF07686">
    <property type="entry name" value="V-set"/>
    <property type="match status" value="1"/>
</dbReference>
<dbReference type="InterPro" id="IPR013106">
    <property type="entry name" value="Ig_V-set"/>
</dbReference>
<dbReference type="Gene3D" id="2.60.40.10">
    <property type="entry name" value="Immunoglobulins"/>
    <property type="match status" value="2"/>
</dbReference>
<feature type="non-terminal residue" evidence="10">
    <location>
        <position position="1"/>
    </location>
</feature>
<keyword evidence="2" id="KW-1003">Cell membrane</keyword>
<reference evidence="10" key="1">
    <citation type="submission" date="2020-11" db="EMBL/GenBank/DDBJ databases">
        <authorList>
            <person name="Tran Van P."/>
        </authorList>
    </citation>
    <scope>NUCLEOTIDE SEQUENCE</scope>
</reference>
<evidence type="ECO:0000256" key="5">
    <source>
        <dbReference type="ARBA" id="ARBA00023136"/>
    </source>
</evidence>
<evidence type="ECO:0000313" key="11">
    <source>
        <dbReference type="Proteomes" id="UP000728032"/>
    </source>
</evidence>
<keyword evidence="8" id="KW-0393">Immunoglobulin domain</keyword>
<accession>A0A7R9QRV5</accession>
<dbReference type="InterPro" id="IPR007110">
    <property type="entry name" value="Ig-like_dom"/>
</dbReference>
<comment type="subcellular location">
    <subcellularLocation>
        <location evidence="1">Cell membrane</location>
    </subcellularLocation>
</comment>
<dbReference type="PANTHER" id="PTHR12231">
    <property type="entry name" value="CTX-RELATED TYPE I TRANSMEMBRANE PROTEIN"/>
    <property type="match status" value="1"/>
</dbReference>
<evidence type="ECO:0000259" key="9">
    <source>
        <dbReference type="PROSITE" id="PS50835"/>
    </source>
</evidence>
<dbReference type="InterPro" id="IPR013783">
    <property type="entry name" value="Ig-like_fold"/>
</dbReference>
<dbReference type="SUPFAM" id="SSF48726">
    <property type="entry name" value="Immunoglobulin"/>
    <property type="match status" value="2"/>
</dbReference>
<organism evidence="10">
    <name type="scientific">Oppiella nova</name>
    <dbReference type="NCBI Taxonomy" id="334625"/>
    <lineage>
        <taxon>Eukaryota</taxon>
        <taxon>Metazoa</taxon>
        <taxon>Ecdysozoa</taxon>
        <taxon>Arthropoda</taxon>
        <taxon>Chelicerata</taxon>
        <taxon>Arachnida</taxon>
        <taxon>Acari</taxon>
        <taxon>Acariformes</taxon>
        <taxon>Sarcoptiformes</taxon>
        <taxon>Oribatida</taxon>
        <taxon>Brachypylina</taxon>
        <taxon>Oppioidea</taxon>
        <taxon>Oppiidae</taxon>
        <taxon>Oppiella</taxon>
    </lineage>
</organism>
<dbReference type="EMBL" id="CAJPVJ010008588">
    <property type="protein sequence ID" value="CAG2172021.1"/>
    <property type="molecule type" value="Genomic_DNA"/>
</dbReference>
<dbReference type="InterPro" id="IPR003598">
    <property type="entry name" value="Ig_sub2"/>
</dbReference>
<evidence type="ECO:0000256" key="6">
    <source>
        <dbReference type="ARBA" id="ARBA00023157"/>
    </source>
</evidence>
<evidence type="ECO:0000256" key="1">
    <source>
        <dbReference type="ARBA" id="ARBA00004236"/>
    </source>
</evidence>
<dbReference type="Pfam" id="PF13927">
    <property type="entry name" value="Ig_3"/>
    <property type="match status" value="1"/>
</dbReference>
<keyword evidence="6" id="KW-1015">Disulfide bond</keyword>
<dbReference type="AlphaFoldDB" id="A0A7R9QRV5"/>
<proteinExistence type="predicted"/>
<dbReference type="OrthoDB" id="10012075at2759"/>